<dbReference type="Pfam" id="PF04443">
    <property type="entry name" value="LuxE"/>
    <property type="match status" value="1"/>
</dbReference>
<proteinExistence type="predicted"/>
<dbReference type="RefSeq" id="WP_158863195.1">
    <property type="nucleotide sequence ID" value="NZ_CP046401.1"/>
</dbReference>
<dbReference type="InterPro" id="IPR007534">
    <property type="entry name" value="LuxE"/>
</dbReference>
<dbReference type="GO" id="GO:0008218">
    <property type="term" value="P:bioluminescence"/>
    <property type="evidence" value="ECO:0007669"/>
    <property type="project" value="InterPro"/>
</dbReference>
<name>A0A6I6JNV0_9BACT</name>
<sequence>MLNLNKFMNIDGFGLLQEEKNALLSEFLQNLTIFHHSNCIRYRKMIDILEYNLEIPNPLISEIPFLPVSLFKKLDLKSIDDSQVFKTLYSSGTSGQSASKIFLDKETAISQQKALIKTVTDFTGLKRTPMLIIDSQNVLKNRDAYSARGAAILGFSLFGSDRCFALNDNEQLDIKKVQTFLEKHEGKQIFIFGFTFMIWNYFYLQLKQMNQQLNLANATLIHGGGWKRMQNKSVSKAKFKHALKEISGIKRIHDYYGMVEQTGSVFLECTGGNFHAGIFGDVIIRRPSDFKTCKFGEEGLIQVVSVLPKSYCGHSLLTEDRGVMLGSDDCSCGRPGSYFQVRGRVEHTELRGCSDTYGL</sequence>
<evidence type="ECO:0000313" key="2">
    <source>
        <dbReference type="EMBL" id="QGY42748.1"/>
    </source>
</evidence>
<dbReference type="KEGG" id="mcos:GM418_03490"/>
<dbReference type="InterPro" id="IPR042099">
    <property type="entry name" value="ANL_N_sf"/>
</dbReference>
<reference evidence="2 3" key="1">
    <citation type="submission" date="2019-11" db="EMBL/GenBank/DDBJ databases">
        <authorList>
            <person name="Zheng R.K."/>
            <person name="Sun C.M."/>
        </authorList>
    </citation>
    <scope>NUCLEOTIDE SEQUENCE [LARGE SCALE GENOMIC DNA]</scope>
    <source>
        <strain evidence="2 3">WC007</strain>
    </source>
</reference>
<organism evidence="2 3">
    <name type="scientific">Maribellus comscasis</name>
    <dbReference type="NCBI Taxonomy" id="2681766"/>
    <lineage>
        <taxon>Bacteria</taxon>
        <taxon>Pseudomonadati</taxon>
        <taxon>Bacteroidota</taxon>
        <taxon>Bacteroidia</taxon>
        <taxon>Marinilabiliales</taxon>
        <taxon>Prolixibacteraceae</taxon>
        <taxon>Maribellus</taxon>
    </lineage>
</organism>
<dbReference type="EMBL" id="CP046401">
    <property type="protein sequence ID" value="QGY42748.1"/>
    <property type="molecule type" value="Genomic_DNA"/>
</dbReference>
<protein>
    <submittedName>
        <fullName evidence="2">Acyl-protein synthetase</fullName>
    </submittedName>
</protein>
<gene>
    <name evidence="2" type="ORF">GM418_03490</name>
</gene>
<accession>A0A6I6JNV0</accession>
<feature type="domain" description="Acyl-protein synthetase LuxE" evidence="1">
    <location>
        <begin position="9"/>
        <end position="356"/>
    </location>
</feature>
<dbReference type="AlphaFoldDB" id="A0A6I6JNV0"/>
<dbReference type="Gene3D" id="3.40.50.12780">
    <property type="entry name" value="N-terminal domain of ligase-like"/>
    <property type="match status" value="1"/>
</dbReference>
<dbReference type="Proteomes" id="UP000428260">
    <property type="component" value="Chromosome"/>
</dbReference>
<keyword evidence="3" id="KW-1185">Reference proteome</keyword>
<evidence type="ECO:0000259" key="1">
    <source>
        <dbReference type="Pfam" id="PF04443"/>
    </source>
</evidence>
<evidence type="ECO:0000313" key="3">
    <source>
        <dbReference type="Proteomes" id="UP000428260"/>
    </source>
</evidence>
<dbReference type="GO" id="GO:0047474">
    <property type="term" value="F:long-chain fatty acid--protein ligase activity"/>
    <property type="evidence" value="ECO:0007669"/>
    <property type="project" value="InterPro"/>
</dbReference>